<evidence type="ECO:0000313" key="8">
    <source>
        <dbReference type="Proteomes" id="UP001565220"/>
    </source>
</evidence>
<dbReference type="InterPro" id="IPR008007">
    <property type="entry name" value="Peptidase_M42"/>
</dbReference>
<dbReference type="SUPFAM" id="SSF53187">
    <property type="entry name" value="Zn-dependent exopeptidases"/>
    <property type="match status" value="1"/>
</dbReference>
<dbReference type="EMBL" id="JBGFFE010000042">
    <property type="protein sequence ID" value="MEY8765024.1"/>
    <property type="molecule type" value="Genomic_DNA"/>
</dbReference>
<keyword evidence="4" id="KW-0479">Metal-binding</keyword>
<dbReference type="RefSeq" id="WP_369869509.1">
    <property type="nucleotide sequence ID" value="NZ_JBGFFE010000042.1"/>
</dbReference>
<sequence length="318" mass="35131">MRILDKLLIELINSFGISGKEDEIKQVIKDYLKEMDLSTYEDDAGNVIVKLGSGKSKIMLCSHMDSVGFIVNHMDDSGMIKVDSIGNFDKKNISHSFVRFDNGTLGKIYACSKGVFIDIGMKNRKEALEKVREGDIAYIVGPYLKVGDNNAISPLLHNKVGCYILLRLIREIEIKDGIEVDFVFTSQGEIGGIGARAAANSINPDYCIVVGTEKARSVERSDTNIAVGEGPVLKIMDNSLIMHRDIKDMLENAAQEANVKIQYSITTSKSEGGLVHKERSGIRTGEIAVPCRYKYSASEMVSIDDIEDTIKVLKQLEN</sequence>
<dbReference type="InterPro" id="IPR051464">
    <property type="entry name" value="Peptidase_M42_aminopept"/>
</dbReference>
<dbReference type="PANTHER" id="PTHR32481">
    <property type="entry name" value="AMINOPEPTIDASE"/>
    <property type="match status" value="1"/>
</dbReference>
<dbReference type="PIRSF" id="PIRSF001123">
    <property type="entry name" value="PepA_GA"/>
    <property type="match status" value="1"/>
</dbReference>
<dbReference type="Proteomes" id="UP001565220">
    <property type="component" value="Unassembled WGS sequence"/>
</dbReference>
<dbReference type="SUPFAM" id="SSF101821">
    <property type="entry name" value="Aminopeptidase/glucanase lid domain"/>
    <property type="match status" value="1"/>
</dbReference>
<dbReference type="Gene3D" id="3.40.630.10">
    <property type="entry name" value="Zn peptidases"/>
    <property type="match status" value="1"/>
</dbReference>
<keyword evidence="3" id="KW-0645">Protease</keyword>
<protein>
    <submittedName>
        <fullName evidence="7">M42 family peptidase</fullName>
    </submittedName>
</protein>
<evidence type="ECO:0000256" key="1">
    <source>
        <dbReference type="ARBA" id="ARBA00006272"/>
    </source>
</evidence>
<dbReference type="InterPro" id="IPR023367">
    <property type="entry name" value="Peptidase_M42_dom2"/>
</dbReference>
<reference evidence="7 8" key="1">
    <citation type="submission" date="2024-08" db="EMBL/GenBank/DDBJ databases">
        <title>Clostridium lapicellarii sp. nov., and Clostridium renhuaiense sp. nov., two species isolated from the mud in a fermentation cellar used for producing sauce-flavour Chinese liquors.</title>
        <authorList>
            <person name="Yang F."/>
            <person name="Wang H."/>
            <person name="Chen L.Q."/>
            <person name="Zhou N."/>
            <person name="Lu J.J."/>
            <person name="Pu X.X."/>
            <person name="Wan B."/>
            <person name="Wang L."/>
            <person name="Liu S.J."/>
        </authorList>
    </citation>
    <scope>NUCLEOTIDE SEQUENCE [LARGE SCALE GENOMIC DNA]</scope>
    <source>
        <strain evidence="7 8">MT-113</strain>
    </source>
</reference>
<evidence type="ECO:0000256" key="4">
    <source>
        <dbReference type="ARBA" id="ARBA00022723"/>
    </source>
</evidence>
<evidence type="ECO:0000256" key="5">
    <source>
        <dbReference type="ARBA" id="ARBA00022801"/>
    </source>
</evidence>
<dbReference type="Gene3D" id="2.40.30.40">
    <property type="entry name" value="Peptidase M42, domain 2"/>
    <property type="match status" value="1"/>
</dbReference>
<comment type="caution">
    <text evidence="7">The sequence shown here is derived from an EMBL/GenBank/DDBJ whole genome shotgun (WGS) entry which is preliminary data.</text>
</comment>
<evidence type="ECO:0000256" key="2">
    <source>
        <dbReference type="ARBA" id="ARBA00022438"/>
    </source>
</evidence>
<evidence type="ECO:0000256" key="6">
    <source>
        <dbReference type="PIRNR" id="PIRNR001123"/>
    </source>
</evidence>
<comment type="similarity">
    <text evidence="1 6">Belongs to the peptidase M42 family.</text>
</comment>
<gene>
    <name evidence="7" type="ORF">AB8S09_15490</name>
</gene>
<name>A0ABV4E1K7_9CLOT</name>
<proteinExistence type="inferred from homology"/>
<evidence type="ECO:0000313" key="7">
    <source>
        <dbReference type="EMBL" id="MEY8765024.1"/>
    </source>
</evidence>
<keyword evidence="5" id="KW-0378">Hydrolase</keyword>
<evidence type="ECO:0000256" key="3">
    <source>
        <dbReference type="ARBA" id="ARBA00022670"/>
    </source>
</evidence>
<organism evidence="7 8">
    <name type="scientific">Clostridium lapidicellarium</name>
    <dbReference type="NCBI Taxonomy" id="3240931"/>
    <lineage>
        <taxon>Bacteria</taxon>
        <taxon>Bacillati</taxon>
        <taxon>Bacillota</taxon>
        <taxon>Clostridia</taxon>
        <taxon>Eubacteriales</taxon>
        <taxon>Clostridiaceae</taxon>
        <taxon>Clostridium</taxon>
    </lineage>
</organism>
<keyword evidence="8" id="KW-1185">Reference proteome</keyword>
<keyword evidence="2" id="KW-0031">Aminopeptidase</keyword>
<dbReference type="Pfam" id="PF05343">
    <property type="entry name" value="Peptidase_M42"/>
    <property type="match status" value="1"/>
</dbReference>
<accession>A0ABV4E1K7</accession>
<dbReference type="PANTHER" id="PTHR32481:SF0">
    <property type="entry name" value="AMINOPEPTIDASE YPDE-RELATED"/>
    <property type="match status" value="1"/>
</dbReference>